<proteinExistence type="inferred from homology"/>
<dbReference type="PROSITE" id="PS51471">
    <property type="entry name" value="FE2OG_OXY"/>
    <property type="match status" value="1"/>
</dbReference>
<dbReference type="Pfam" id="PF13640">
    <property type="entry name" value="2OG-FeII_Oxy_3"/>
    <property type="match status" value="1"/>
</dbReference>
<accession>A0A4S8LGC8</accession>
<reference evidence="3 4" key="1">
    <citation type="journal article" date="2019" name="Nat. Ecol. Evol.">
        <title>Megaphylogeny resolves global patterns of mushroom evolution.</title>
        <authorList>
            <person name="Varga T."/>
            <person name="Krizsan K."/>
            <person name="Foldi C."/>
            <person name="Dima B."/>
            <person name="Sanchez-Garcia M."/>
            <person name="Sanchez-Ramirez S."/>
            <person name="Szollosi G.J."/>
            <person name="Szarkandi J.G."/>
            <person name="Papp V."/>
            <person name="Albert L."/>
            <person name="Andreopoulos W."/>
            <person name="Angelini C."/>
            <person name="Antonin V."/>
            <person name="Barry K.W."/>
            <person name="Bougher N.L."/>
            <person name="Buchanan P."/>
            <person name="Buyck B."/>
            <person name="Bense V."/>
            <person name="Catcheside P."/>
            <person name="Chovatia M."/>
            <person name="Cooper J."/>
            <person name="Damon W."/>
            <person name="Desjardin D."/>
            <person name="Finy P."/>
            <person name="Geml J."/>
            <person name="Haridas S."/>
            <person name="Hughes K."/>
            <person name="Justo A."/>
            <person name="Karasinski D."/>
            <person name="Kautmanova I."/>
            <person name="Kiss B."/>
            <person name="Kocsube S."/>
            <person name="Kotiranta H."/>
            <person name="LaButti K.M."/>
            <person name="Lechner B.E."/>
            <person name="Liimatainen K."/>
            <person name="Lipzen A."/>
            <person name="Lukacs Z."/>
            <person name="Mihaltcheva S."/>
            <person name="Morgado L.N."/>
            <person name="Niskanen T."/>
            <person name="Noordeloos M.E."/>
            <person name="Ohm R.A."/>
            <person name="Ortiz-Santana B."/>
            <person name="Ovrebo C."/>
            <person name="Racz N."/>
            <person name="Riley R."/>
            <person name="Savchenko A."/>
            <person name="Shiryaev A."/>
            <person name="Soop K."/>
            <person name="Spirin V."/>
            <person name="Szebenyi C."/>
            <person name="Tomsovsky M."/>
            <person name="Tulloss R.E."/>
            <person name="Uehling J."/>
            <person name="Grigoriev I.V."/>
            <person name="Vagvolgyi C."/>
            <person name="Papp T."/>
            <person name="Martin F.M."/>
            <person name="Miettinen O."/>
            <person name="Hibbett D.S."/>
            <person name="Nagy L.G."/>
        </authorList>
    </citation>
    <scope>NUCLEOTIDE SEQUENCE [LARGE SCALE GENOMIC DNA]</scope>
    <source>
        <strain evidence="3 4">CBS 962.96</strain>
    </source>
</reference>
<organism evidence="3 4">
    <name type="scientific">Dendrothele bispora (strain CBS 962.96)</name>
    <dbReference type="NCBI Taxonomy" id="1314807"/>
    <lineage>
        <taxon>Eukaryota</taxon>
        <taxon>Fungi</taxon>
        <taxon>Dikarya</taxon>
        <taxon>Basidiomycota</taxon>
        <taxon>Agaricomycotina</taxon>
        <taxon>Agaricomycetes</taxon>
        <taxon>Agaricomycetidae</taxon>
        <taxon>Agaricales</taxon>
        <taxon>Agaricales incertae sedis</taxon>
        <taxon>Dendrothele</taxon>
    </lineage>
</organism>
<dbReference type="AlphaFoldDB" id="A0A4S8LGC8"/>
<dbReference type="GO" id="GO:0016491">
    <property type="term" value="F:oxidoreductase activity"/>
    <property type="evidence" value="ECO:0007669"/>
    <property type="project" value="UniProtKB-KW"/>
</dbReference>
<dbReference type="InterPro" id="IPR005123">
    <property type="entry name" value="Oxoglu/Fe-dep_dioxygenase_dom"/>
</dbReference>
<comment type="similarity">
    <text evidence="1">Belongs to the iron/ascorbate-dependent oxidoreductase family.</text>
</comment>
<keyword evidence="1" id="KW-0560">Oxidoreductase</keyword>
<keyword evidence="1" id="KW-0408">Iron</keyword>
<evidence type="ECO:0000259" key="2">
    <source>
        <dbReference type="PROSITE" id="PS51471"/>
    </source>
</evidence>
<protein>
    <recommendedName>
        <fullName evidence="2">Fe2OG dioxygenase domain-containing protein</fullName>
    </recommendedName>
</protein>
<keyword evidence="1" id="KW-0479">Metal-binding</keyword>
<dbReference type="InterPro" id="IPR044862">
    <property type="entry name" value="Pro_4_hyd_alph_FE2OG_OXY"/>
</dbReference>
<evidence type="ECO:0000313" key="3">
    <source>
        <dbReference type="EMBL" id="THU88049.1"/>
    </source>
</evidence>
<dbReference type="PANTHER" id="PTHR33099:SF14">
    <property type="entry name" value="PROLYL 4-HYDROXYLASE ALPHA SUBUNIT FE(2+) 2OG DIOXYGENASE DOMAIN-CONTAINING PROTEIN"/>
    <property type="match status" value="1"/>
</dbReference>
<dbReference type="OrthoDB" id="27483at2759"/>
<dbReference type="GO" id="GO:0046872">
    <property type="term" value="F:metal ion binding"/>
    <property type="evidence" value="ECO:0007669"/>
    <property type="project" value="UniProtKB-KW"/>
</dbReference>
<evidence type="ECO:0000256" key="1">
    <source>
        <dbReference type="RuleBase" id="RU003682"/>
    </source>
</evidence>
<dbReference type="EMBL" id="ML179424">
    <property type="protein sequence ID" value="THU88049.1"/>
    <property type="molecule type" value="Genomic_DNA"/>
</dbReference>
<name>A0A4S8LGC8_DENBC</name>
<keyword evidence="4" id="KW-1185">Reference proteome</keyword>
<sequence length="371" mass="41077">MTICSRIDLCNASEQELIHLTDTCSQATFGRGQENVLDETYRKAKKLDLNDFATTFDVLDTGIMSAVYTHLLDGSSENQFIRAELYKLNVYDKGSFFKAHKDTPRGGNMFASLVIIFATEHQGGSLILRHDGREWAYDSAKELADLSSTPSVGYVSFFSDVEHEVTPVTSGHRVTLTYNLYLEDRAFKSTLLPTQPSSNFGNTVNDLPALLADDTFLPQGGILGFGLRHQYPVDAVHPESTESLQQILKVLKGGDKALYNALKAVGIIDPVVYVAFTDSEDTLLVLVDHVPSSGDQVDGLERRYLRWVLAEREGSILAKDDEEQAVTWITEITTYSRTRVDFGTYGNEPGLDFVYGDFCLACNIGPAGQRV</sequence>
<evidence type="ECO:0000313" key="4">
    <source>
        <dbReference type="Proteomes" id="UP000297245"/>
    </source>
</evidence>
<feature type="domain" description="Fe2OG dioxygenase" evidence="2">
    <location>
        <begin position="82"/>
        <end position="182"/>
    </location>
</feature>
<gene>
    <name evidence="3" type="ORF">K435DRAFT_762164</name>
</gene>
<dbReference type="Gene3D" id="2.60.120.620">
    <property type="entry name" value="q2cbj1_9rhob like domain"/>
    <property type="match status" value="1"/>
</dbReference>
<dbReference type="Proteomes" id="UP000297245">
    <property type="component" value="Unassembled WGS sequence"/>
</dbReference>
<dbReference type="PANTHER" id="PTHR33099">
    <property type="entry name" value="FE2OG DIOXYGENASE DOMAIN-CONTAINING PROTEIN"/>
    <property type="match status" value="1"/>
</dbReference>